<comment type="caution">
    <text evidence="3">The sequence shown here is derived from an EMBL/GenBank/DDBJ whole genome shotgun (WGS) entry which is preliminary data.</text>
</comment>
<dbReference type="EMBL" id="SNRW01005999">
    <property type="protein sequence ID" value="KAA6383934.1"/>
    <property type="molecule type" value="Genomic_DNA"/>
</dbReference>
<keyword evidence="1" id="KW-0175">Coiled coil</keyword>
<gene>
    <name evidence="3" type="ORF">EZS28_020539</name>
</gene>
<dbReference type="AlphaFoldDB" id="A0A5J4VN72"/>
<reference evidence="3 4" key="1">
    <citation type="submission" date="2019-03" db="EMBL/GenBank/DDBJ databases">
        <title>Single cell metagenomics reveals metabolic interactions within the superorganism composed of flagellate Streblomastix strix and complex community of Bacteroidetes bacteria on its surface.</title>
        <authorList>
            <person name="Treitli S.C."/>
            <person name="Kolisko M."/>
            <person name="Husnik F."/>
            <person name="Keeling P."/>
            <person name="Hampl V."/>
        </authorList>
    </citation>
    <scope>NUCLEOTIDE SEQUENCE [LARGE SCALE GENOMIC DNA]</scope>
    <source>
        <strain evidence="3">ST1C</strain>
    </source>
</reference>
<evidence type="ECO:0000313" key="4">
    <source>
        <dbReference type="Proteomes" id="UP000324800"/>
    </source>
</evidence>
<organism evidence="3 4">
    <name type="scientific">Streblomastix strix</name>
    <dbReference type="NCBI Taxonomy" id="222440"/>
    <lineage>
        <taxon>Eukaryota</taxon>
        <taxon>Metamonada</taxon>
        <taxon>Preaxostyla</taxon>
        <taxon>Oxymonadida</taxon>
        <taxon>Streblomastigidae</taxon>
        <taxon>Streblomastix</taxon>
    </lineage>
</organism>
<evidence type="ECO:0000313" key="3">
    <source>
        <dbReference type="EMBL" id="KAA6383934.1"/>
    </source>
</evidence>
<feature type="region of interest" description="Disordered" evidence="2">
    <location>
        <begin position="114"/>
        <end position="139"/>
    </location>
</feature>
<accession>A0A5J4VN72</accession>
<feature type="compositionally biased region" description="Polar residues" evidence="2">
    <location>
        <begin position="125"/>
        <end position="139"/>
    </location>
</feature>
<dbReference type="Proteomes" id="UP000324800">
    <property type="component" value="Unassembled WGS sequence"/>
</dbReference>
<proteinExistence type="predicted"/>
<feature type="coiled-coil region" evidence="1">
    <location>
        <begin position="70"/>
        <end position="97"/>
    </location>
</feature>
<evidence type="ECO:0000256" key="2">
    <source>
        <dbReference type="SAM" id="MobiDB-lite"/>
    </source>
</evidence>
<evidence type="ECO:0000256" key="1">
    <source>
        <dbReference type="SAM" id="Coils"/>
    </source>
</evidence>
<protein>
    <submittedName>
        <fullName evidence="3">Uncharacterized protein</fullName>
    </submittedName>
</protein>
<name>A0A5J4VN72_9EUKA</name>
<sequence>MLDRPTSHKVTFITETKIHEKFPLVTFDLSQANIVNLTDMANRMIGQILYALQDLKRSVGQSKLEEDPRMARIQEVVKEWENRKDIREEEYKQLLRDIENIKTGKDLGQYQQLRRQSKMGDEQNKASTKSKSKIPQNTPVRPITAKSKFMSYQPKIEVSKVRQLSFKIEEEIEQYKKAVSEGKFNLKQKIENEDDDSLINIARQSKGRKLRRSNSSSGDLVHDQKIAKIMNSFNMKKFNPHASIYSSIPERVISAVNSRADALRPISAVSVQGNRYGMKGTFTIADSVADWLQGKRE</sequence>